<dbReference type="InParanoid" id="E4V4V1"/>
<dbReference type="HOGENOM" id="CLU_2145255_0_0_1"/>
<evidence type="ECO:0000313" key="2">
    <source>
        <dbReference type="Proteomes" id="UP000002669"/>
    </source>
</evidence>
<organism evidence="2">
    <name type="scientific">Arthroderma gypseum (strain ATCC MYA-4604 / CBS 118893)</name>
    <name type="common">Microsporum gypseum</name>
    <dbReference type="NCBI Taxonomy" id="535722"/>
    <lineage>
        <taxon>Eukaryota</taxon>
        <taxon>Fungi</taxon>
        <taxon>Dikarya</taxon>
        <taxon>Ascomycota</taxon>
        <taxon>Pezizomycotina</taxon>
        <taxon>Eurotiomycetes</taxon>
        <taxon>Eurotiomycetidae</taxon>
        <taxon>Onygenales</taxon>
        <taxon>Arthrodermataceae</taxon>
        <taxon>Nannizzia</taxon>
    </lineage>
</organism>
<accession>E4V4V1</accession>
<gene>
    <name evidence="1" type="ORF">MGYG_08029</name>
</gene>
<name>E4V4V1_ARTGP</name>
<reference evidence="2" key="1">
    <citation type="journal article" date="2012" name="MBio">
        <title>Comparative genome analysis of Trichophyton rubrum and related dermatophytes reveals candidate genes involved in infection.</title>
        <authorList>
            <person name="Martinez D.A."/>
            <person name="Oliver B.G."/>
            <person name="Graeser Y."/>
            <person name="Goldberg J.M."/>
            <person name="Li W."/>
            <person name="Martinez-Rossi N.M."/>
            <person name="Monod M."/>
            <person name="Shelest E."/>
            <person name="Barton R.C."/>
            <person name="Birch E."/>
            <person name="Brakhage A.A."/>
            <person name="Chen Z."/>
            <person name="Gurr S.J."/>
            <person name="Heiman D."/>
            <person name="Heitman J."/>
            <person name="Kosti I."/>
            <person name="Rossi A."/>
            <person name="Saif S."/>
            <person name="Samalova M."/>
            <person name="Saunders C.W."/>
            <person name="Shea T."/>
            <person name="Summerbell R.C."/>
            <person name="Xu J."/>
            <person name="Young S."/>
            <person name="Zeng Q."/>
            <person name="Birren B.W."/>
            <person name="Cuomo C.A."/>
            <person name="White T.C."/>
        </authorList>
    </citation>
    <scope>NUCLEOTIDE SEQUENCE [LARGE SCALE GENOMIC DNA]</scope>
    <source>
        <strain evidence="2">ATCC MYA-4604 / CBS 118893</strain>
    </source>
</reference>
<protein>
    <submittedName>
        <fullName evidence="1">Uncharacterized protein</fullName>
    </submittedName>
</protein>
<sequence length="112" mass="12619">MSSRAPEQARVARYPSLQEQVITDMTTLQRLDCPVTSLQNINIFVKSPKRHAQQAFDQLRFIQVAAASDETWMADSGLLDVPKSSLMAAFNGALGVTHNFQSRQKYERTKSF</sequence>
<dbReference type="AlphaFoldDB" id="E4V4V1"/>
<dbReference type="RefSeq" id="XP_003169860.1">
    <property type="nucleotide sequence ID" value="XM_003169812.1"/>
</dbReference>
<dbReference type="VEuPathDB" id="FungiDB:MGYG_08029"/>
<proteinExistence type="predicted"/>
<evidence type="ECO:0000313" key="1">
    <source>
        <dbReference type="EMBL" id="EFR05025.1"/>
    </source>
</evidence>
<dbReference type="Proteomes" id="UP000002669">
    <property type="component" value="Unassembled WGS sequence"/>
</dbReference>
<dbReference type="GeneID" id="10025092"/>
<keyword evidence="2" id="KW-1185">Reference proteome</keyword>
<dbReference type="EMBL" id="DS989829">
    <property type="protein sequence ID" value="EFR05025.1"/>
    <property type="molecule type" value="Genomic_DNA"/>
</dbReference>